<proteinExistence type="predicted"/>
<feature type="transmembrane region" description="Helical" evidence="1">
    <location>
        <begin position="187"/>
        <end position="216"/>
    </location>
</feature>
<reference evidence="3" key="1">
    <citation type="submission" date="2016-11" db="UniProtKB">
        <authorList>
            <consortium name="WormBaseParasite"/>
        </authorList>
    </citation>
    <scope>IDENTIFICATION</scope>
</reference>
<organism evidence="2 3">
    <name type="scientific">Macrostomum lignano</name>
    <dbReference type="NCBI Taxonomy" id="282301"/>
    <lineage>
        <taxon>Eukaryota</taxon>
        <taxon>Metazoa</taxon>
        <taxon>Spiralia</taxon>
        <taxon>Lophotrochozoa</taxon>
        <taxon>Platyhelminthes</taxon>
        <taxon>Rhabditophora</taxon>
        <taxon>Macrostomorpha</taxon>
        <taxon>Macrostomida</taxon>
        <taxon>Macrostomidae</taxon>
        <taxon>Macrostomum</taxon>
    </lineage>
</organism>
<keyword evidence="2" id="KW-1185">Reference proteome</keyword>
<dbReference type="AlphaFoldDB" id="A0A1I8I1Y2"/>
<protein>
    <submittedName>
        <fullName evidence="3">Cadherin domain-containing protein</fullName>
    </submittedName>
</protein>
<dbReference type="WBParaSite" id="maker-uti_cns_0009187-snap-gene-0.2-mRNA-1">
    <property type="protein sequence ID" value="maker-uti_cns_0009187-snap-gene-0.2-mRNA-1"/>
    <property type="gene ID" value="maker-uti_cns_0009187-snap-gene-0.2"/>
</dbReference>
<name>A0A1I8I1Y2_9PLAT</name>
<keyword evidence="1" id="KW-1133">Transmembrane helix</keyword>
<accession>A0A1I8I1Y2</accession>
<keyword evidence="1" id="KW-0472">Membrane</keyword>
<sequence length="610" mass="65171">CRDLHRCRSAVIVSSSDVFNAAGTGASSTTVPAAARCPERGCVEPPDPLPVDLVNDAVVDADGRLVCAVLSYGVASLAGGSFEATFGEPQPLQPDSSHGELHFELPPDKGSQRICLRRLPPKSSSAAQGELEVKTFLLPMRLINRAVSVDSAGRTYRLLVTAALRQRRRQPAGWGAASASRSGSRKLVFAVAVATLCVGVGVVLITAIALTGFAVACARRLRVQQQREDGAGVVFCKRIVNSGANRSHQSAMITSSMNFLYTAMNLATKASRWKMAFWPSRILCSYSAPRVSTSAFSVPSHELISSVTRQRMMRSGGTQWLSSSYRRVRTISRRAGLCSSSTFLAVSFRQTDWSGSKGCCWALQASAISRARRRLRSDAWAMRRARLSGRLRPSLRQHPVIGRHLVPGRQGHPGGFGQAGQIGRVPQAPVGISGAKRPIKIGVTLRIDGAVNSVGSVGDEAATGRQQVASIGEQAFNSGRGADVNHVGAEYNVRPAERRLRTRPFRNVQPHGRQADIRQAAAVRLNAGKAAAAALVLIVNLGRLDLKAAIGQAGGQMSTVLSGAGRDLQHSAGGSISGHVLPHDGQDWLLVALRCWGNHFYSFDVFKARA</sequence>
<dbReference type="Proteomes" id="UP000095280">
    <property type="component" value="Unplaced"/>
</dbReference>
<evidence type="ECO:0000313" key="3">
    <source>
        <dbReference type="WBParaSite" id="maker-uti_cns_0009187-snap-gene-0.2-mRNA-1"/>
    </source>
</evidence>
<evidence type="ECO:0000313" key="2">
    <source>
        <dbReference type="Proteomes" id="UP000095280"/>
    </source>
</evidence>
<keyword evidence="1" id="KW-0812">Transmembrane</keyword>
<evidence type="ECO:0000256" key="1">
    <source>
        <dbReference type="SAM" id="Phobius"/>
    </source>
</evidence>